<gene>
    <name evidence="2" type="ORF">DES53_104432</name>
</gene>
<evidence type="ECO:0000313" key="2">
    <source>
        <dbReference type="EMBL" id="RBP44610.1"/>
    </source>
</evidence>
<dbReference type="InterPro" id="IPR011009">
    <property type="entry name" value="Kinase-like_dom_sf"/>
</dbReference>
<dbReference type="OrthoDB" id="583109at2"/>
<dbReference type="SUPFAM" id="SSF56112">
    <property type="entry name" value="Protein kinase-like (PK-like)"/>
    <property type="match status" value="1"/>
</dbReference>
<name>A0A366HQ66_9BACT</name>
<dbReference type="Proteomes" id="UP000253426">
    <property type="component" value="Unassembled WGS sequence"/>
</dbReference>
<dbReference type="Pfam" id="PF00069">
    <property type="entry name" value="Pkinase"/>
    <property type="match status" value="1"/>
</dbReference>
<dbReference type="AlphaFoldDB" id="A0A366HQ66"/>
<evidence type="ECO:0000313" key="3">
    <source>
        <dbReference type="Proteomes" id="UP000253426"/>
    </source>
</evidence>
<dbReference type="SMART" id="SM00220">
    <property type="entry name" value="S_TKc"/>
    <property type="match status" value="1"/>
</dbReference>
<organism evidence="2 3">
    <name type="scientific">Roseimicrobium gellanilyticum</name>
    <dbReference type="NCBI Taxonomy" id="748857"/>
    <lineage>
        <taxon>Bacteria</taxon>
        <taxon>Pseudomonadati</taxon>
        <taxon>Verrucomicrobiota</taxon>
        <taxon>Verrucomicrobiia</taxon>
        <taxon>Verrucomicrobiales</taxon>
        <taxon>Verrucomicrobiaceae</taxon>
        <taxon>Roseimicrobium</taxon>
    </lineage>
</organism>
<dbReference type="GO" id="GO:0005524">
    <property type="term" value="F:ATP binding"/>
    <property type="evidence" value="ECO:0007669"/>
    <property type="project" value="InterPro"/>
</dbReference>
<accession>A0A366HQ66</accession>
<dbReference type="InterPro" id="IPR000719">
    <property type="entry name" value="Prot_kinase_dom"/>
</dbReference>
<sequence>MSIVRLKATDGTSFEFDDANQAGSGGMKDVYFSKDKKQVIGWYRKKPDANSMERLRNIVGRYRENIFNQEGGAYWESLFCWPTHIVEDAGHVGVVMPTYRQHFFFEHGSKNGDFLSIKGKEKEGKWFASANHQQKHLDPRERGNWLSYFTTCIKIARSVGRLHMAGLAHSDLSYKNVLVDPAGGNACIIDIDTLVVPGRYPPDVVGTPDFIAPEVVSSLSLPVGDPKKMLPRIETDRHALAVLVYMYLLYRHPLRGRKVHHSDPQKDEELGMGKQALFIEHPSDDTNRSDPTSVKPGFLPFADTAKIPYAICGPYLRDIFDRAFITGLHAPDQRPTAHDIETALVKTVDLIQPCANPSCDQKWYVFDNSTKPKCPFCGTPFVGPLPVLNLYSSRGGGKFLPDNHRLMVYSNQYLYPWHVSRLIFPSAKLTDAQRKPVGYFVFHGGKWLLVNQSLPALKDADTGELIEPGKRIELKNDQKLLLSPEDGGRLVHVQMANV</sequence>
<keyword evidence="2" id="KW-0418">Kinase</keyword>
<evidence type="ECO:0000259" key="1">
    <source>
        <dbReference type="PROSITE" id="PS50011"/>
    </source>
</evidence>
<dbReference type="RefSeq" id="WP_113958997.1">
    <property type="nucleotide sequence ID" value="NZ_QNRR01000004.1"/>
</dbReference>
<protein>
    <submittedName>
        <fullName evidence="2">Protein kinase-like protein</fullName>
    </submittedName>
</protein>
<comment type="caution">
    <text evidence="2">The sequence shown here is derived from an EMBL/GenBank/DDBJ whole genome shotgun (WGS) entry which is preliminary data.</text>
</comment>
<dbReference type="EMBL" id="QNRR01000004">
    <property type="protein sequence ID" value="RBP44610.1"/>
    <property type="molecule type" value="Genomic_DNA"/>
</dbReference>
<keyword evidence="2" id="KW-0808">Transferase</keyword>
<dbReference type="PROSITE" id="PS50011">
    <property type="entry name" value="PROTEIN_KINASE_DOM"/>
    <property type="match status" value="1"/>
</dbReference>
<reference evidence="2 3" key="1">
    <citation type="submission" date="2018-06" db="EMBL/GenBank/DDBJ databases">
        <title>Genomic Encyclopedia of Type Strains, Phase IV (KMG-IV): sequencing the most valuable type-strain genomes for metagenomic binning, comparative biology and taxonomic classification.</title>
        <authorList>
            <person name="Goeker M."/>
        </authorList>
    </citation>
    <scope>NUCLEOTIDE SEQUENCE [LARGE SCALE GENOMIC DNA]</scope>
    <source>
        <strain evidence="2 3">DSM 25532</strain>
    </source>
</reference>
<dbReference type="GO" id="GO:0004672">
    <property type="term" value="F:protein kinase activity"/>
    <property type="evidence" value="ECO:0007669"/>
    <property type="project" value="InterPro"/>
</dbReference>
<dbReference type="Gene3D" id="1.10.510.10">
    <property type="entry name" value="Transferase(Phosphotransferase) domain 1"/>
    <property type="match status" value="1"/>
</dbReference>
<keyword evidence="3" id="KW-1185">Reference proteome</keyword>
<feature type="domain" description="Protein kinase" evidence="1">
    <location>
        <begin position="16"/>
        <end position="345"/>
    </location>
</feature>
<proteinExistence type="predicted"/>